<feature type="compositionally biased region" description="Basic and acidic residues" evidence="7">
    <location>
        <begin position="1"/>
        <end position="10"/>
    </location>
</feature>
<feature type="domain" description="SAC" evidence="8">
    <location>
        <begin position="599"/>
        <end position="976"/>
    </location>
</feature>
<protein>
    <recommendedName>
        <fullName evidence="8">SAC domain-containing protein</fullName>
    </recommendedName>
</protein>
<comment type="subcellular location">
    <subcellularLocation>
        <location evidence="1">Vacuole membrane</location>
        <topology evidence="1">Peripheral membrane protein</topology>
    </subcellularLocation>
</comment>
<organism evidence="9 10">
    <name type="scientific">Brassica rapa subsp. trilocularis</name>
    <dbReference type="NCBI Taxonomy" id="1813537"/>
    <lineage>
        <taxon>Eukaryota</taxon>
        <taxon>Viridiplantae</taxon>
        <taxon>Streptophyta</taxon>
        <taxon>Embryophyta</taxon>
        <taxon>Tracheophyta</taxon>
        <taxon>Spermatophyta</taxon>
        <taxon>Magnoliopsida</taxon>
        <taxon>eudicotyledons</taxon>
        <taxon>Gunneridae</taxon>
        <taxon>Pentapetalae</taxon>
        <taxon>rosids</taxon>
        <taxon>malvids</taxon>
        <taxon>Brassicales</taxon>
        <taxon>Brassicaceae</taxon>
        <taxon>Brassiceae</taxon>
        <taxon>Brassica</taxon>
    </lineage>
</organism>
<evidence type="ECO:0000313" key="9">
    <source>
        <dbReference type="EMBL" id="KAG5387033.1"/>
    </source>
</evidence>
<gene>
    <name evidence="9" type="primary">A09p074140.1_BraROA</name>
    <name evidence="9" type="ORF">IGI04_038503</name>
</gene>
<dbReference type="EMBL" id="JADBGQ010000008">
    <property type="protein sequence ID" value="KAG5387033.1"/>
    <property type="molecule type" value="Genomic_DNA"/>
</dbReference>
<evidence type="ECO:0000256" key="7">
    <source>
        <dbReference type="SAM" id="MobiDB-lite"/>
    </source>
</evidence>
<evidence type="ECO:0000256" key="1">
    <source>
        <dbReference type="ARBA" id="ARBA00004148"/>
    </source>
</evidence>
<sequence>MRLSRADRYQRGSSGSENPNDIRCADARLNTPILVTGGNLNNKDGNYVATQHHFENLKQRYGKLIIILNLLKKGKHRENILLEEFRKSIWFINGCMKENYLEAIHFDLHEHYKSGADAAFGYLCAYAKRALGLINLFFCEAPSVLILMLPLSSNHIPNQDEEAISSEEEALKADIFMLQKGVLRSNCLDCLDRTNFAQYANGLVVLDHQLHLLGIRGPPVVDMNNPLAEKLMETYEKMGHVIAMHCASLLQQRLYNDSEKQDAINVFLGEFKPQLGRPALWDLRSDQRNTKRSNLNLDIENLRSKLTRSFSDNLLLEGLDPKKLVLENPQPSREGLNGGWETTSEFGFYEEDSSSPSVHSAIRDEDHLRGTESRQMFPGSSSTSDSRWLDDVPGFSHSYNAKFTTADEMFERSSSMSSDNMFSDMYKSFTSTTGTDHPSDADQPADGIVLVPSFSIDFIQWVEHGRALERNYYLIGRDEKKTFWRILKIDRTEPNELNLFEDPTRYTRDEITQLKKWISRGNQKYGGLRAETTCYGLIGFVKFLGPYYMLVIKRRKKVGEICGHTVYGVVESQMIMIPYPSRKTIDADSSAERKYKKLLNMVDLSKDFYFSYTYHLMYSLQKNICNTERGKIHDETMFVWNEYLTHGIRRILQNTVWTVSLVYGFFQQTKCLVSDEQFILTVIARRSRHYAGTRYLRRGVNEEGSVANEVETEQIVTKEVPEGQKIPITSVVQMRGSIPLFWSQKPSVFNPQPNIILNNKDRSYVATQLHFENLKQRYGKLIIILNLLKVGFPRQAGKHRENILREEFEKAILFINGGTRRENHLIANHFDLNKHYKSGADRAFELLCADGKEALESINLFFGEAPSGIGADGVINDIFFNSPILNRDEEATSSKQEALKANIFMRQTGVFRSNCIDCLDRTNVAQLAHGLVALAHQLQKLGIRGPPIVDKNTPLGKKLMEVYENMGDAIAMQYAGSDAHIKMFSALRGDWNIVKKNRDKIIALRRHLYNTFQDSEKQNAINVFLGKFKPQLGKPALWELRSDQQNTMRNSSNLNINNLRPNHSRSFSDNLILGSLDLKELVQENHQPSRAGLNSGWETTSNGGWETTSEVGFCEEEPSSSRVHSVIRDEDNLRRIGSRQMFLEVDSTSDSHGLEDAPGLSHSYNATFITAEEMFERCSSTSSDLIIEVPSGPISIFKGVSDDFAQWVEEGRT</sequence>
<keyword evidence="2" id="KW-0926">Vacuole</keyword>
<dbReference type="InterPro" id="IPR002013">
    <property type="entry name" value="SAC_dom"/>
</dbReference>
<dbReference type="PANTHER" id="PTHR45738:SF20">
    <property type="entry name" value="SAC DOMAIN-CONTAINING PROTEIN"/>
    <property type="match status" value="1"/>
</dbReference>
<proteinExistence type="predicted"/>
<dbReference type="PROSITE" id="PS50275">
    <property type="entry name" value="SAC"/>
    <property type="match status" value="2"/>
</dbReference>
<evidence type="ECO:0000256" key="6">
    <source>
        <dbReference type="ARBA" id="ARBA00023464"/>
    </source>
</evidence>
<evidence type="ECO:0000256" key="5">
    <source>
        <dbReference type="ARBA" id="ARBA00023337"/>
    </source>
</evidence>
<evidence type="ECO:0000256" key="3">
    <source>
        <dbReference type="ARBA" id="ARBA00022801"/>
    </source>
</evidence>
<name>A0ABQ7LKD7_BRACM</name>
<keyword evidence="10" id="KW-1185">Reference proteome</keyword>
<accession>A0ABQ7LKD7</accession>
<dbReference type="InterPro" id="IPR043573">
    <property type="entry name" value="Fig4-like"/>
</dbReference>
<reference evidence="9 10" key="1">
    <citation type="submission" date="2021-03" db="EMBL/GenBank/DDBJ databases">
        <authorList>
            <person name="King G.J."/>
            <person name="Bancroft I."/>
            <person name="Baten A."/>
            <person name="Bloomfield J."/>
            <person name="Borpatragohain P."/>
            <person name="He Z."/>
            <person name="Irish N."/>
            <person name="Irwin J."/>
            <person name="Liu K."/>
            <person name="Mauleon R.P."/>
            <person name="Moore J."/>
            <person name="Morris R."/>
            <person name="Ostergaard L."/>
            <person name="Wang B."/>
            <person name="Wells R."/>
        </authorList>
    </citation>
    <scope>NUCLEOTIDE SEQUENCE [LARGE SCALE GENOMIC DNA]</scope>
    <source>
        <strain evidence="9">R-o-18</strain>
        <tissue evidence="9">Leaf</tissue>
    </source>
</reference>
<feature type="region of interest" description="Disordered" evidence="7">
    <location>
        <begin position="1"/>
        <end position="21"/>
    </location>
</feature>
<evidence type="ECO:0000313" key="10">
    <source>
        <dbReference type="Proteomes" id="UP000823674"/>
    </source>
</evidence>
<comment type="catalytic activity">
    <reaction evidence="5">
        <text>a 1,2-diacyl-sn-glycero-3-phospho-(1D-myo-inositol-3,5-bisphosphate) + H2O = a 1,2-diacyl-sn-glycero-3-phospho-(1D-myo-inositol-3-phosphate) + phosphate</text>
        <dbReference type="Rhea" id="RHEA:32955"/>
        <dbReference type="ChEBI" id="CHEBI:15377"/>
        <dbReference type="ChEBI" id="CHEBI:43474"/>
        <dbReference type="ChEBI" id="CHEBI:57923"/>
        <dbReference type="ChEBI" id="CHEBI:58088"/>
    </reaction>
</comment>
<evidence type="ECO:0000259" key="8">
    <source>
        <dbReference type="PROSITE" id="PS50275"/>
    </source>
</evidence>
<feature type="region of interest" description="Disordered" evidence="7">
    <location>
        <begin position="367"/>
        <end position="386"/>
    </location>
</feature>
<dbReference type="PANTHER" id="PTHR45738">
    <property type="entry name" value="POLYPHOSPHOINOSITIDE PHOSPHATASE"/>
    <property type="match status" value="1"/>
</dbReference>
<dbReference type="Pfam" id="PF02383">
    <property type="entry name" value="Syja_N"/>
    <property type="match status" value="2"/>
</dbReference>
<comment type="subunit">
    <text evidence="6">Component of the PI(3,5)P2 regulatory complex at least composed of ATG18, SAC/FIG4, FAB1 and VAC14.</text>
</comment>
<evidence type="ECO:0000256" key="4">
    <source>
        <dbReference type="ARBA" id="ARBA00023136"/>
    </source>
</evidence>
<dbReference type="Proteomes" id="UP000823674">
    <property type="component" value="Chromosome A09"/>
</dbReference>
<keyword evidence="4" id="KW-0472">Membrane</keyword>
<keyword evidence="3" id="KW-0378">Hydrolase</keyword>
<comment type="caution">
    <text evidence="9">The sequence shown here is derived from an EMBL/GenBank/DDBJ whole genome shotgun (WGS) entry which is preliminary data.</text>
</comment>
<feature type="domain" description="SAC" evidence="8">
    <location>
        <begin position="49"/>
        <end position="248"/>
    </location>
</feature>
<feature type="non-terminal residue" evidence="9">
    <location>
        <position position="1213"/>
    </location>
</feature>
<evidence type="ECO:0000256" key="2">
    <source>
        <dbReference type="ARBA" id="ARBA00022554"/>
    </source>
</evidence>